<dbReference type="InterPro" id="IPR036465">
    <property type="entry name" value="vWFA_dom_sf"/>
</dbReference>
<keyword evidence="3" id="KW-1185">Reference proteome</keyword>
<evidence type="ECO:0000313" key="3">
    <source>
        <dbReference type="Proteomes" id="UP001331761"/>
    </source>
</evidence>
<dbReference type="Proteomes" id="UP001331761">
    <property type="component" value="Unassembled WGS sequence"/>
</dbReference>
<evidence type="ECO:0000313" key="2">
    <source>
        <dbReference type="EMBL" id="KAK5971117.1"/>
    </source>
</evidence>
<evidence type="ECO:0000259" key="1">
    <source>
        <dbReference type="PROSITE" id="PS50234"/>
    </source>
</evidence>
<gene>
    <name evidence="2" type="ORF">GCK32_018239</name>
</gene>
<proteinExistence type="predicted"/>
<dbReference type="SUPFAM" id="SSF53300">
    <property type="entry name" value="vWA-like"/>
    <property type="match status" value="1"/>
</dbReference>
<dbReference type="PROSITE" id="PS50234">
    <property type="entry name" value="VWFA"/>
    <property type="match status" value="1"/>
</dbReference>
<sequence>MIEKNTTRLLGQPNILVTEKLILPCVILLSDFTTKSRCTELLQADDSKRKVVVVLSDGESSNCAGGERTGKIYRDPDPWEFGIAEKWRKNGVLIIYIEVASVRTYTNSIKEIVGQKENQIVRIKDLNDLTEEVVQKVIQKICCGFKL</sequence>
<name>A0AAN8IJ06_TRICO</name>
<organism evidence="2 3">
    <name type="scientific">Trichostrongylus colubriformis</name>
    <name type="common">Black scour worm</name>
    <dbReference type="NCBI Taxonomy" id="6319"/>
    <lineage>
        <taxon>Eukaryota</taxon>
        <taxon>Metazoa</taxon>
        <taxon>Ecdysozoa</taxon>
        <taxon>Nematoda</taxon>
        <taxon>Chromadorea</taxon>
        <taxon>Rhabditida</taxon>
        <taxon>Rhabditina</taxon>
        <taxon>Rhabditomorpha</taxon>
        <taxon>Strongyloidea</taxon>
        <taxon>Trichostrongylidae</taxon>
        <taxon>Trichostrongylus</taxon>
    </lineage>
</organism>
<protein>
    <recommendedName>
        <fullName evidence="1">VWFA domain-containing protein</fullName>
    </recommendedName>
</protein>
<dbReference type="AlphaFoldDB" id="A0AAN8IJ06"/>
<comment type="caution">
    <text evidence="2">The sequence shown here is derived from an EMBL/GenBank/DDBJ whole genome shotgun (WGS) entry which is preliminary data.</text>
</comment>
<dbReference type="InterPro" id="IPR002035">
    <property type="entry name" value="VWF_A"/>
</dbReference>
<reference evidence="2 3" key="1">
    <citation type="submission" date="2019-10" db="EMBL/GenBank/DDBJ databases">
        <title>Assembly and Annotation for the nematode Trichostrongylus colubriformis.</title>
        <authorList>
            <person name="Martin J."/>
        </authorList>
    </citation>
    <scope>NUCLEOTIDE SEQUENCE [LARGE SCALE GENOMIC DNA]</scope>
    <source>
        <strain evidence="2">G859</strain>
        <tissue evidence="2">Whole worm</tissue>
    </source>
</reference>
<feature type="domain" description="VWFA" evidence="1">
    <location>
        <begin position="36"/>
        <end position="137"/>
    </location>
</feature>
<dbReference type="EMBL" id="WIXE01018206">
    <property type="protein sequence ID" value="KAK5971117.1"/>
    <property type="molecule type" value="Genomic_DNA"/>
</dbReference>
<dbReference type="Gene3D" id="3.40.50.410">
    <property type="entry name" value="von Willebrand factor, type A domain"/>
    <property type="match status" value="1"/>
</dbReference>
<accession>A0AAN8IJ06</accession>